<dbReference type="EMBL" id="JAKKOR010000003">
    <property type="protein sequence ID" value="MCF8587739.1"/>
    <property type="molecule type" value="Genomic_DNA"/>
</dbReference>
<evidence type="ECO:0000313" key="2">
    <source>
        <dbReference type="Proteomes" id="UP001200110"/>
    </source>
</evidence>
<keyword evidence="2" id="KW-1185">Reference proteome</keyword>
<gene>
    <name evidence="1" type="ORF">L5G33_04550</name>
</gene>
<comment type="caution">
    <text evidence="1">The sequence shown here is derived from an EMBL/GenBank/DDBJ whole genome shotgun (WGS) entry which is preliminary data.</text>
</comment>
<name>A0ABS9IQA8_9ACTN</name>
<reference evidence="1 2" key="1">
    <citation type="submission" date="2022-01" db="EMBL/GenBank/DDBJ databases">
        <authorList>
            <person name="Huang Y."/>
        </authorList>
    </citation>
    <scope>NUCLEOTIDE SEQUENCE [LARGE SCALE GENOMIC DNA]</scope>
    <source>
        <strain evidence="1 2">HY366</strain>
    </source>
</reference>
<organism evidence="1 2">
    <name type="scientific">Gordonia liuliyuniae</name>
    <dbReference type="NCBI Taxonomy" id="2911517"/>
    <lineage>
        <taxon>Bacteria</taxon>
        <taxon>Bacillati</taxon>
        <taxon>Actinomycetota</taxon>
        <taxon>Actinomycetes</taxon>
        <taxon>Mycobacteriales</taxon>
        <taxon>Gordoniaceae</taxon>
        <taxon>Gordonia</taxon>
    </lineage>
</organism>
<dbReference type="RefSeq" id="WP_236996968.1">
    <property type="nucleotide sequence ID" value="NZ_JAKKOR010000003.1"/>
</dbReference>
<accession>A0ABS9IQA8</accession>
<sequence>MGEGGRVLDRTDWTARARAHSARIEALIGPYLRARRAGGKHPVIDFLFTYYSARPAQLTRWHPGYGTVLLDAAEYDGMRGYRVDGAAATVSDEHLTDHSHLVAGTLRILEATASRPPRLGCFGLHEWAMVYRTGEKRHPHPLRLGAAGTDAVVEESRLLCTHFDAFRFFTDASRPRNSMALTRADTVANEQPGCLHATMDLYRYCLRLSPLVGSDLLADCFDLALTARELDMRASPYDLSGVRDAAGRPYVAVPVETADGRAQYVSEQTDVARRGSALRDRVIDVARTLDEASQTAGDP</sequence>
<dbReference type="Proteomes" id="UP001200110">
    <property type="component" value="Unassembled WGS sequence"/>
</dbReference>
<proteinExistence type="predicted"/>
<protein>
    <submittedName>
        <fullName evidence="1">3-methyladenine DNA glycosylase</fullName>
    </submittedName>
</protein>
<evidence type="ECO:0000313" key="1">
    <source>
        <dbReference type="EMBL" id="MCF8587739.1"/>
    </source>
</evidence>